<dbReference type="Pfam" id="PF02629">
    <property type="entry name" value="CoA_binding"/>
    <property type="match status" value="1"/>
</dbReference>
<proteinExistence type="predicted"/>
<dbReference type="Gene3D" id="3.40.50.720">
    <property type="entry name" value="NAD(P)-binding Rossmann-like Domain"/>
    <property type="match status" value="1"/>
</dbReference>
<dbReference type="GO" id="GO:0051775">
    <property type="term" value="P:response to redox state"/>
    <property type="evidence" value="ECO:0007669"/>
    <property type="project" value="InterPro"/>
</dbReference>
<keyword evidence="5" id="KW-0804">Transcription</keyword>
<dbReference type="InterPro" id="IPR036291">
    <property type="entry name" value="NAD(P)-bd_dom_sf"/>
</dbReference>
<reference evidence="7" key="1">
    <citation type="submission" date="2020-02" db="EMBL/GenBank/DDBJ databases">
        <authorList>
            <person name="Meier V. D."/>
        </authorList>
    </citation>
    <scope>NUCLEOTIDE SEQUENCE</scope>
    <source>
        <strain evidence="7">AVDCRST_MAG89</strain>
    </source>
</reference>
<dbReference type="GO" id="GO:0045892">
    <property type="term" value="P:negative regulation of DNA-templated transcription"/>
    <property type="evidence" value="ECO:0007669"/>
    <property type="project" value="InterPro"/>
</dbReference>
<dbReference type="InterPro" id="IPR022876">
    <property type="entry name" value="Tscrpt_rep_Rex"/>
</dbReference>
<dbReference type="PANTHER" id="PTHR35786:SF1">
    <property type="entry name" value="REDOX-SENSING TRANSCRIPTIONAL REPRESSOR REX 1"/>
    <property type="match status" value="1"/>
</dbReference>
<name>A0A6J4KLM5_9BACT</name>
<dbReference type="EMBL" id="CADCTV010000212">
    <property type="protein sequence ID" value="CAA9308525.1"/>
    <property type="molecule type" value="Genomic_DNA"/>
</dbReference>
<dbReference type="NCBIfam" id="NF003995">
    <property type="entry name" value="PRK05472.2-4"/>
    <property type="match status" value="1"/>
</dbReference>
<evidence type="ECO:0000313" key="7">
    <source>
        <dbReference type="EMBL" id="CAA9308525.1"/>
    </source>
</evidence>
<evidence type="ECO:0000259" key="6">
    <source>
        <dbReference type="SMART" id="SM00881"/>
    </source>
</evidence>
<organism evidence="7">
    <name type="scientific">uncultured Gemmatimonadota bacterium</name>
    <dbReference type="NCBI Taxonomy" id="203437"/>
    <lineage>
        <taxon>Bacteria</taxon>
        <taxon>Pseudomonadati</taxon>
        <taxon>Gemmatimonadota</taxon>
        <taxon>environmental samples</taxon>
    </lineage>
</organism>
<keyword evidence="4" id="KW-0238">DNA-binding</keyword>
<keyword evidence="1" id="KW-0963">Cytoplasm</keyword>
<protein>
    <submittedName>
        <fullName evidence="7">Redox-sensing transcriptional repressor Rex</fullName>
    </submittedName>
</protein>
<gene>
    <name evidence="7" type="ORF">AVDCRST_MAG89-962</name>
</gene>
<evidence type="ECO:0000256" key="1">
    <source>
        <dbReference type="ARBA" id="ARBA00022490"/>
    </source>
</evidence>
<sequence length="138" mass="15016">LREIRTILGLNRSWKVALVGAGKLGSALFSYRDFEARGFRICAVFDADPDKVGASWGGLIVRADEEMDRVLRDEEIDIAIVAVPADAAQGVVDRVVGAGVRSILNFAPVRLRVPNQVILRNVDVTLELEGLSFGLNAR</sequence>
<keyword evidence="2" id="KW-0678">Repressor</keyword>
<feature type="domain" description="CoA-binding" evidence="6">
    <location>
        <begin position="9"/>
        <end position="110"/>
    </location>
</feature>
<dbReference type="InterPro" id="IPR003781">
    <property type="entry name" value="CoA-bd"/>
</dbReference>
<evidence type="ECO:0000256" key="5">
    <source>
        <dbReference type="ARBA" id="ARBA00023163"/>
    </source>
</evidence>
<dbReference type="AlphaFoldDB" id="A0A6J4KLM5"/>
<dbReference type="SMART" id="SM00881">
    <property type="entry name" value="CoA_binding"/>
    <property type="match status" value="1"/>
</dbReference>
<dbReference type="PANTHER" id="PTHR35786">
    <property type="entry name" value="REDOX-SENSING TRANSCRIPTIONAL REPRESSOR REX"/>
    <property type="match status" value="1"/>
</dbReference>
<evidence type="ECO:0000256" key="4">
    <source>
        <dbReference type="ARBA" id="ARBA00023125"/>
    </source>
</evidence>
<evidence type="ECO:0000256" key="2">
    <source>
        <dbReference type="ARBA" id="ARBA00022491"/>
    </source>
</evidence>
<keyword evidence="3" id="KW-0805">Transcription regulation</keyword>
<dbReference type="GO" id="GO:0003677">
    <property type="term" value="F:DNA binding"/>
    <property type="evidence" value="ECO:0007669"/>
    <property type="project" value="UniProtKB-KW"/>
</dbReference>
<feature type="non-terminal residue" evidence="7">
    <location>
        <position position="1"/>
    </location>
</feature>
<evidence type="ECO:0000256" key="3">
    <source>
        <dbReference type="ARBA" id="ARBA00023015"/>
    </source>
</evidence>
<accession>A0A6J4KLM5</accession>
<dbReference type="SUPFAM" id="SSF51735">
    <property type="entry name" value="NAD(P)-binding Rossmann-fold domains"/>
    <property type="match status" value="1"/>
</dbReference>